<evidence type="ECO:0000313" key="3">
    <source>
        <dbReference type="RefSeq" id="XP_026069030.1"/>
    </source>
</evidence>
<organism evidence="2 3">
    <name type="scientific">Carassius auratus</name>
    <name type="common">Goldfish</name>
    <dbReference type="NCBI Taxonomy" id="7957"/>
    <lineage>
        <taxon>Eukaryota</taxon>
        <taxon>Metazoa</taxon>
        <taxon>Chordata</taxon>
        <taxon>Craniata</taxon>
        <taxon>Vertebrata</taxon>
        <taxon>Euteleostomi</taxon>
        <taxon>Actinopterygii</taxon>
        <taxon>Neopterygii</taxon>
        <taxon>Teleostei</taxon>
        <taxon>Ostariophysi</taxon>
        <taxon>Cypriniformes</taxon>
        <taxon>Cyprinidae</taxon>
        <taxon>Cyprininae</taxon>
        <taxon>Carassius</taxon>
    </lineage>
</organism>
<proteinExistence type="predicted"/>
<sequence length="312" mass="34072">MCFVNKSQAEFLAFRVQPYLWTRSCLFNGSSSVAMMQWSSEWVEQRYDVSSTTSSPVHPKPLPFPQPSRPAFSGYTDDISALSASILLKRYAERYSFNSSLPEHGSFLRSEQHQDPWPGGYSADGPPGLDPLKGTGSDLSEQPYSGGPTSQDYPSSYSSQHLLPKPSYLPSPAFALPSAYLPPAPGYVYSQQCGLSASYPQSTPSLLPSGLHTPTPLHSSLAAAELPRNRKFSFDQSKTARVSPYTIRDKTERQNSDSGGNVNGSCGTDLQSYRPDRLSTQSDLEGDSVGKTSHLQPPETRSYGGPGQYTYP</sequence>
<name>A0A6P6KAT6_CARAU</name>
<evidence type="ECO:0000313" key="2">
    <source>
        <dbReference type="Proteomes" id="UP000515129"/>
    </source>
</evidence>
<gene>
    <name evidence="3" type="primary">LOC113050359</name>
</gene>
<dbReference type="Proteomes" id="UP000515129">
    <property type="component" value="Chromosome 31"/>
</dbReference>
<accession>A0A6P6KAT6</accession>
<feature type="region of interest" description="Disordered" evidence="1">
    <location>
        <begin position="109"/>
        <end position="161"/>
    </location>
</feature>
<dbReference type="OrthoDB" id="8803010at2759"/>
<protein>
    <submittedName>
        <fullName evidence="3">Fidgetin-like protein 2 isoform X1</fullName>
    </submittedName>
</protein>
<feature type="compositionally biased region" description="Polar residues" evidence="1">
    <location>
        <begin position="137"/>
        <end position="161"/>
    </location>
</feature>
<reference evidence="3" key="1">
    <citation type="submission" date="2025-08" db="UniProtKB">
        <authorList>
            <consortium name="RefSeq"/>
        </authorList>
    </citation>
    <scope>IDENTIFICATION</scope>
    <source>
        <strain evidence="3">Wakin</strain>
        <tissue evidence="3">Muscle</tissue>
    </source>
</reference>
<keyword evidence="2" id="KW-1185">Reference proteome</keyword>
<feature type="region of interest" description="Disordered" evidence="1">
    <location>
        <begin position="206"/>
        <end position="312"/>
    </location>
</feature>
<dbReference type="GeneID" id="113050359"/>
<evidence type="ECO:0000256" key="1">
    <source>
        <dbReference type="SAM" id="MobiDB-lite"/>
    </source>
</evidence>
<dbReference type="KEGG" id="caua:113050359"/>
<dbReference type="AlphaFoldDB" id="A0A6P6KAT6"/>
<feature type="compositionally biased region" description="Polar residues" evidence="1">
    <location>
        <begin position="256"/>
        <end position="271"/>
    </location>
</feature>
<dbReference type="RefSeq" id="XP_026069030.1">
    <property type="nucleotide sequence ID" value="XM_026213245.1"/>
</dbReference>